<dbReference type="PANTHER" id="PTHR43280">
    <property type="entry name" value="ARAC-FAMILY TRANSCRIPTIONAL REGULATOR"/>
    <property type="match status" value="1"/>
</dbReference>
<sequence length="375" mass="43318">MLFDWKSALLFVGAGQGLIVGLILLFEKTENYKRIFGLTTILFAIHLIEYSIFRSPNSFDKLVGFFGYRFPIRLCVGPLFLIYTLRFAQVKKLGYLAITLHFVPALVSLLLLIPFFILPLSTKSFLLDSFVPFGNQYYDKLISFLWIVSIFSMFIYLFFSLITIIKYSRRSAEHHGNKEKFWVLSLYRFTFLCVAVLVGYLFAVALRLFEALDTSMLYSIMSFILMINLVILSIAVMKQKRIIPVEAMGPKRAFHAMSKVNKVTVDELFEMDTVVLANSLFLNPNLTINDLASVLQIPSHVISYRINRGHKKSFFTYINEYRVEHSKSLLSKTNVKMLAVALDSGFSNKTSFHRTFKRIEGITPETFRFKHRILQ</sequence>
<dbReference type="PROSITE" id="PS01124">
    <property type="entry name" value="HTH_ARAC_FAMILY_2"/>
    <property type="match status" value="1"/>
</dbReference>
<dbReference type="PANTHER" id="PTHR43280:SF29">
    <property type="entry name" value="ARAC-FAMILY TRANSCRIPTIONAL REGULATOR"/>
    <property type="match status" value="1"/>
</dbReference>
<feature type="transmembrane region" description="Helical" evidence="4">
    <location>
        <begin position="186"/>
        <end position="209"/>
    </location>
</feature>
<dbReference type="OrthoDB" id="9779074at2"/>
<feature type="transmembrane region" description="Helical" evidence="4">
    <location>
        <begin position="65"/>
        <end position="83"/>
    </location>
</feature>
<keyword evidence="4" id="KW-0812">Transmembrane</keyword>
<feature type="transmembrane region" description="Helical" evidence="4">
    <location>
        <begin position="141"/>
        <end position="165"/>
    </location>
</feature>
<keyword evidence="3" id="KW-0804">Transcription</keyword>
<name>A0A316KZ27_9FLAO</name>
<dbReference type="PROSITE" id="PS00041">
    <property type="entry name" value="HTH_ARAC_FAMILY_1"/>
    <property type="match status" value="1"/>
</dbReference>
<evidence type="ECO:0000259" key="5">
    <source>
        <dbReference type="PROSITE" id="PS01124"/>
    </source>
</evidence>
<evidence type="ECO:0000313" key="6">
    <source>
        <dbReference type="EMBL" id="PWL39472.1"/>
    </source>
</evidence>
<keyword evidence="1" id="KW-0805">Transcription regulation</keyword>
<dbReference type="InterPro" id="IPR018062">
    <property type="entry name" value="HTH_AraC-typ_CS"/>
</dbReference>
<dbReference type="SMART" id="SM00342">
    <property type="entry name" value="HTH_ARAC"/>
    <property type="match status" value="1"/>
</dbReference>
<evidence type="ECO:0000256" key="2">
    <source>
        <dbReference type="ARBA" id="ARBA00023125"/>
    </source>
</evidence>
<proteinExistence type="predicted"/>
<keyword evidence="4" id="KW-0472">Membrane</keyword>
<dbReference type="Proteomes" id="UP000245762">
    <property type="component" value="Unassembled WGS sequence"/>
</dbReference>
<reference evidence="6 7" key="1">
    <citation type="submission" date="2018-05" db="EMBL/GenBank/DDBJ databases">
        <title>Complete genome sequence of Flagellimonas aquimarina ECD12 isolated from seaweed Ecklonia cava.</title>
        <authorList>
            <person name="Choi S."/>
            <person name="Seong C."/>
        </authorList>
    </citation>
    <scope>NUCLEOTIDE SEQUENCE [LARGE SCALE GENOMIC DNA]</scope>
    <source>
        <strain evidence="6 7">ECD12</strain>
    </source>
</reference>
<organism evidence="6 7">
    <name type="scientific">Flagellimonas aquimarina</name>
    <dbReference type="NCBI Taxonomy" id="2201895"/>
    <lineage>
        <taxon>Bacteria</taxon>
        <taxon>Pseudomonadati</taxon>
        <taxon>Bacteroidota</taxon>
        <taxon>Flavobacteriia</taxon>
        <taxon>Flavobacteriales</taxon>
        <taxon>Flavobacteriaceae</taxon>
        <taxon>Flagellimonas</taxon>
    </lineage>
</organism>
<evidence type="ECO:0000256" key="4">
    <source>
        <dbReference type="SAM" id="Phobius"/>
    </source>
</evidence>
<comment type="caution">
    <text evidence="6">The sequence shown here is derived from an EMBL/GenBank/DDBJ whole genome shotgun (WGS) entry which is preliminary data.</text>
</comment>
<dbReference type="EMBL" id="QGEG01000001">
    <property type="protein sequence ID" value="PWL39472.1"/>
    <property type="molecule type" value="Genomic_DNA"/>
</dbReference>
<evidence type="ECO:0000313" key="7">
    <source>
        <dbReference type="Proteomes" id="UP000245762"/>
    </source>
</evidence>
<keyword evidence="7" id="KW-1185">Reference proteome</keyword>
<feature type="transmembrane region" description="Helical" evidence="4">
    <location>
        <begin position="35"/>
        <end position="53"/>
    </location>
</feature>
<feature type="transmembrane region" description="Helical" evidence="4">
    <location>
        <begin position="95"/>
        <end position="121"/>
    </location>
</feature>
<keyword evidence="2" id="KW-0238">DNA-binding</keyword>
<protein>
    <recommendedName>
        <fullName evidence="5">HTH araC/xylS-type domain-containing protein</fullName>
    </recommendedName>
</protein>
<gene>
    <name evidence="6" type="ORF">DKG77_01140</name>
</gene>
<dbReference type="InterPro" id="IPR009057">
    <property type="entry name" value="Homeodomain-like_sf"/>
</dbReference>
<dbReference type="GO" id="GO:0043565">
    <property type="term" value="F:sequence-specific DNA binding"/>
    <property type="evidence" value="ECO:0007669"/>
    <property type="project" value="InterPro"/>
</dbReference>
<keyword evidence="4" id="KW-1133">Transmembrane helix</keyword>
<feature type="transmembrane region" description="Helical" evidence="4">
    <location>
        <begin position="215"/>
        <end position="236"/>
    </location>
</feature>
<dbReference type="GO" id="GO:0003700">
    <property type="term" value="F:DNA-binding transcription factor activity"/>
    <property type="evidence" value="ECO:0007669"/>
    <property type="project" value="InterPro"/>
</dbReference>
<accession>A0A316KZ27</accession>
<evidence type="ECO:0000256" key="3">
    <source>
        <dbReference type="ARBA" id="ARBA00023163"/>
    </source>
</evidence>
<feature type="transmembrane region" description="Helical" evidence="4">
    <location>
        <begin position="6"/>
        <end position="26"/>
    </location>
</feature>
<dbReference type="Gene3D" id="1.10.10.60">
    <property type="entry name" value="Homeodomain-like"/>
    <property type="match status" value="1"/>
</dbReference>
<evidence type="ECO:0000256" key="1">
    <source>
        <dbReference type="ARBA" id="ARBA00023015"/>
    </source>
</evidence>
<dbReference type="Pfam" id="PF12833">
    <property type="entry name" value="HTH_18"/>
    <property type="match status" value="1"/>
</dbReference>
<feature type="domain" description="HTH araC/xylS-type" evidence="5">
    <location>
        <begin position="272"/>
        <end position="370"/>
    </location>
</feature>
<dbReference type="SUPFAM" id="SSF46689">
    <property type="entry name" value="Homeodomain-like"/>
    <property type="match status" value="1"/>
</dbReference>
<dbReference type="AlphaFoldDB" id="A0A316KZ27"/>
<dbReference type="InterPro" id="IPR018060">
    <property type="entry name" value="HTH_AraC"/>
</dbReference>